<organism evidence="1 2">
    <name type="scientific">Araneus ventricosus</name>
    <name type="common">Orbweaver spider</name>
    <name type="synonym">Epeira ventricosa</name>
    <dbReference type="NCBI Taxonomy" id="182803"/>
    <lineage>
        <taxon>Eukaryota</taxon>
        <taxon>Metazoa</taxon>
        <taxon>Ecdysozoa</taxon>
        <taxon>Arthropoda</taxon>
        <taxon>Chelicerata</taxon>
        <taxon>Arachnida</taxon>
        <taxon>Araneae</taxon>
        <taxon>Araneomorphae</taxon>
        <taxon>Entelegynae</taxon>
        <taxon>Araneoidea</taxon>
        <taxon>Araneidae</taxon>
        <taxon>Araneus</taxon>
    </lineage>
</organism>
<proteinExistence type="predicted"/>
<keyword evidence="2" id="KW-1185">Reference proteome</keyword>
<feature type="non-terminal residue" evidence="1">
    <location>
        <position position="83"/>
    </location>
</feature>
<gene>
    <name evidence="1" type="ORF">AVEN_80166_1</name>
</gene>
<reference evidence="1 2" key="1">
    <citation type="journal article" date="2019" name="Sci. Rep.">
        <title>Orb-weaving spider Araneus ventricosus genome elucidates the spidroin gene catalogue.</title>
        <authorList>
            <person name="Kono N."/>
            <person name="Nakamura H."/>
            <person name="Ohtoshi R."/>
            <person name="Moran D.A.P."/>
            <person name="Shinohara A."/>
            <person name="Yoshida Y."/>
            <person name="Fujiwara M."/>
            <person name="Mori M."/>
            <person name="Tomita M."/>
            <person name="Arakawa K."/>
        </authorList>
    </citation>
    <scope>NUCLEOTIDE SEQUENCE [LARGE SCALE GENOMIC DNA]</scope>
</reference>
<protein>
    <submittedName>
        <fullName evidence="1">Uncharacterized protein</fullName>
    </submittedName>
</protein>
<accession>A0A4Y2SX77</accession>
<evidence type="ECO:0000313" key="1">
    <source>
        <dbReference type="EMBL" id="GBN92561.1"/>
    </source>
</evidence>
<dbReference type="Proteomes" id="UP000499080">
    <property type="component" value="Unassembled WGS sequence"/>
</dbReference>
<name>A0A4Y2SX77_ARAVE</name>
<dbReference type="AlphaFoldDB" id="A0A4Y2SX77"/>
<sequence>MTFDAAGCIANQCHPWMDRMQEIAVIITRILVEDDAHGLILQFARIYAKYNTYIFRRKQEVAEFEPAILSASVTYGPEALDQP</sequence>
<dbReference type="EMBL" id="BGPR01024453">
    <property type="protein sequence ID" value="GBN92561.1"/>
    <property type="molecule type" value="Genomic_DNA"/>
</dbReference>
<comment type="caution">
    <text evidence="1">The sequence shown here is derived from an EMBL/GenBank/DDBJ whole genome shotgun (WGS) entry which is preliminary data.</text>
</comment>
<evidence type="ECO:0000313" key="2">
    <source>
        <dbReference type="Proteomes" id="UP000499080"/>
    </source>
</evidence>